<name>A0A3S0ME65_9FLAO</name>
<sequence>MKIVPIFAQENKQGLFSIHLPGEPEDEATKCIDQWLLDPQYLHDFFTLHQNDLNSGYYGKTISIQQAISYTRDEALFLFERLKELAISGTKSNDETLSLAFKPLRDGDYSQKELQQEKAKTNSQKKWLRIYAIRIAPNTFIVTGGAIKLVGTMNDRPHLQKELLKLNDVRNYLKEEGILDQDDFETFEI</sequence>
<evidence type="ECO:0000313" key="1">
    <source>
        <dbReference type="EMBL" id="RTZ04386.1"/>
    </source>
</evidence>
<gene>
    <name evidence="1" type="ORF">EKL98_09380</name>
</gene>
<dbReference type="AlphaFoldDB" id="A0A3S0ME65"/>
<accession>A0A3S0ME65</accession>
<proteinExistence type="predicted"/>
<comment type="caution">
    <text evidence="1">The sequence shown here is derived from an EMBL/GenBank/DDBJ whole genome shotgun (WGS) entry which is preliminary data.</text>
</comment>
<dbReference type="EMBL" id="RYDJ01000009">
    <property type="protein sequence ID" value="RTZ04386.1"/>
    <property type="molecule type" value="Genomic_DNA"/>
</dbReference>
<dbReference type="RefSeq" id="WP_126457508.1">
    <property type="nucleotide sequence ID" value="NZ_RYDJ01000009.1"/>
</dbReference>
<keyword evidence="2" id="KW-1185">Reference proteome</keyword>
<organism evidence="1 2">
    <name type="scientific">Flavobacterium bomense</name>
    <dbReference type="NCBI Taxonomy" id="2497483"/>
    <lineage>
        <taxon>Bacteria</taxon>
        <taxon>Pseudomonadati</taxon>
        <taxon>Bacteroidota</taxon>
        <taxon>Flavobacteriia</taxon>
        <taxon>Flavobacteriales</taxon>
        <taxon>Flavobacteriaceae</taxon>
        <taxon>Flavobacterium</taxon>
    </lineage>
</organism>
<reference evidence="1 2" key="1">
    <citation type="submission" date="2018-12" db="EMBL/GenBank/DDBJ databases">
        <title>Flavobacterium sp. nov., isolated from glacier ice.</title>
        <authorList>
            <person name="Liu Q."/>
            <person name="Xin Y.-H."/>
        </authorList>
    </citation>
    <scope>NUCLEOTIDE SEQUENCE [LARGE SCALE GENOMIC DNA]</scope>
    <source>
        <strain evidence="1 2">RB1N8</strain>
    </source>
</reference>
<protein>
    <submittedName>
        <fullName evidence="1">Uncharacterized protein</fullName>
    </submittedName>
</protein>
<dbReference type="Proteomes" id="UP000280825">
    <property type="component" value="Unassembled WGS sequence"/>
</dbReference>
<evidence type="ECO:0000313" key="2">
    <source>
        <dbReference type="Proteomes" id="UP000280825"/>
    </source>
</evidence>